<evidence type="ECO:0000256" key="1">
    <source>
        <dbReference type="ARBA" id="ARBA00001936"/>
    </source>
</evidence>
<dbReference type="GO" id="GO:0005524">
    <property type="term" value="F:ATP binding"/>
    <property type="evidence" value="ECO:0007669"/>
    <property type="project" value="UniProtKB-UniRule"/>
</dbReference>
<evidence type="ECO:0000256" key="10">
    <source>
        <dbReference type="ARBA" id="ARBA00050650"/>
    </source>
</evidence>
<comment type="catalytic activity">
    <reaction evidence="10 11">
        <text>gamma-L-glutamyl-L-cysteine + glycine + ATP = glutathione + ADP + phosphate + H(+)</text>
        <dbReference type="Rhea" id="RHEA:13557"/>
        <dbReference type="ChEBI" id="CHEBI:15378"/>
        <dbReference type="ChEBI" id="CHEBI:30616"/>
        <dbReference type="ChEBI" id="CHEBI:43474"/>
        <dbReference type="ChEBI" id="CHEBI:57305"/>
        <dbReference type="ChEBI" id="CHEBI:57925"/>
        <dbReference type="ChEBI" id="CHEBI:58173"/>
        <dbReference type="ChEBI" id="CHEBI:456216"/>
        <dbReference type="EC" id="6.3.2.3"/>
    </reaction>
</comment>
<reference evidence="14" key="1">
    <citation type="journal article" date="2024" name="Int. J. Syst. Evol. Microbiol.">
        <title>Methylomarinovum tepidoasis sp. nov., a moderately thermophilic methanotroph of the family Methylothermaceae isolated from a deep-sea hydrothermal field.</title>
        <authorList>
            <person name="Hirayama H."/>
            <person name="Takaki Y."/>
            <person name="Abe M."/>
            <person name="Miyazaki M."/>
            <person name="Uematsu K."/>
            <person name="Matsui Y."/>
            <person name="Takai K."/>
        </authorList>
    </citation>
    <scope>NUCLEOTIDE SEQUENCE [LARGE SCALE GENOMIC DNA]</scope>
    <source>
        <strain evidence="14">IT-9</strain>
    </source>
</reference>
<dbReference type="FunFam" id="3.30.470.20:FF:000010">
    <property type="entry name" value="Glutathione synthetase"/>
    <property type="match status" value="1"/>
</dbReference>
<evidence type="ECO:0000256" key="2">
    <source>
        <dbReference type="ARBA" id="ARBA00001946"/>
    </source>
</evidence>
<keyword evidence="8" id="KW-0460">Magnesium</keyword>
<feature type="domain" description="ATP-grasp" evidence="12">
    <location>
        <begin position="129"/>
        <end position="314"/>
    </location>
</feature>
<proteinExistence type="inferred from homology"/>
<accession>A0AAU9BYK0</accession>
<sequence length="319" mass="36079">MTAARIKLGIVMDPIQNINIHKDSSFAMLLEAQARGWELAYMELGDMYLRDGRTFARMRRLAVRRDPQRWYAFEDETVQPLDCLDVILMRKDPPFDQEYIYATYLLECAEQKGVLVVNKPQSLRDANEKLFTAWFPQCCAPTLVARDPQRFRAFLAEQGEIIMKPLDGMGGASIFYLHPADPNVSVILETMTRHGSRFVMAQRYLPEIKDGDKRILLIDGEPVPYALARIPAQGELRGNLAAGGRAEGRPLSDRDRWICSQVGPELSRRGLIFAGIDVIGDYLTEINVTSPTCIQELDKLFGLNLSAQLMNEIEARLSP</sequence>
<comment type="cofactor">
    <cofactor evidence="2">
        <name>Mg(2+)</name>
        <dbReference type="ChEBI" id="CHEBI:18420"/>
    </cofactor>
</comment>
<evidence type="ECO:0000256" key="3">
    <source>
        <dbReference type="ARBA" id="ARBA00022598"/>
    </source>
</evidence>
<dbReference type="Pfam" id="PF02955">
    <property type="entry name" value="GSH-S_ATP"/>
    <property type="match status" value="1"/>
</dbReference>
<evidence type="ECO:0000313" key="14">
    <source>
        <dbReference type="Proteomes" id="UP001321825"/>
    </source>
</evidence>
<evidence type="ECO:0000256" key="9">
    <source>
        <dbReference type="ARBA" id="ARBA00023211"/>
    </source>
</evidence>
<comment type="pathway">
    <text evidence="11">Sulfur metabolism; glutathione biosynthesis; glutathione from L-cysteine and L-glutamate: step 2/2.</text>
</comment>
<dbReference type="Pfam" id="PF02951">
    <property type="entry name" value="GSH-S_N"/>
    <property type="match status" value="1"/>
</dbReference>
<organism evidence="13 14">
    <name type="scientific">Methylomarinovum caldicuralii</name>
    <dbReference type="NCBI Taxonomy" id="438856"/>
    <lineage>
        <taxon>Bacteria</taxon>
        <taxon>Pseudomonadati</taxon>
        <taxon>Pseudomonadota</taxon>
        <taxon>Gammaproteobacteria</taxon>
        <taxon>Methylococcales</taxon>
        <taxon>Methylothermaceae</taxon>
        <taxon>Methylomarinovum</taxon>
    </lineage>
</organism>
<evidence type="ECO:0000313" key="13">
    <source>
        <dbReference type="EMBL" id="BCX81385.1"/>
    </source>
</evidence>
<dbReference type="Gene3D" id="3.30.470.20">
    <property type="entry name" value="ATP-grasp fold, B domain"/>
    <property type="match status" value="1"/>
</dbReference>
<dbReference type="EMBL" id="AP024714">
    <property type="protein sequence ID" value="BCX81385.1"/>
    <property type="molecule type" value="Genomic_DNA"/>
</dbReference>
<dbReference type="AlphaFoldDB" id="A0AAU9BYK0"/>
<evidence type="ECO:0000256" key="6">
    <source>
        <dbReference type="ARBA" id="ARBA00022741"/>
    </source>
</evidence>
<evidence type="ECO:0000256" key="7">
    <source>
        <dbReference type="ARBA" id="ARBA00022840"/>
    </source>
</evidence>
<keyword evidence="6 11" id="KW-0547">Nucleotide-binding</keyword>
<dbReference type="PANTHER" id="PTHR21621">
    <property type="entry name" value="RIBOSOMAL PROTEIN S6 MODIFICATION PROTEIN"/>
    <property type="match status" value="1"/>
</dbReference>
<keyword evidence="14" id="KW-1185">Reference proteome</keyword>
<dbReference type="GO" id="GO:0004363">
    <property type="term" value="F:glutathione synthase activity"/>
    <property type="evidence" value="ECO:0007669"/>
    <property type="project" value="UniProtKB-UniRule"/>
</dbReference>
<evidence type="ECO:0000256" key="8">
    <source>
        <dbReference type="ARBA" id="ARBA00022842"/>
    </source>
</evidence>
<gene>
    <name evidence="11" type="primary">gshB</name>
    <name evidence="13" type="ORF">MIT9_P0963</name>
</gene>
<dbReference type="InterPro" id="IPR004215">
    <property type="entry name" value="GSHS_N"/>
</dbReference>
<dbReference type="SUPFAM" id="SSF56059">
    <property type="entry name" value="Glutathione synthetase ATP-binding domain-like"/>
    <property type="match status" value="1"/>
</dbReference>
<keyword evidence="3 11" id="KW-0436">Ligase</keyword>
<dbReference type="FunFam" id="3.30.1490.20:FF:000009">
    <property type="entry name" value="Glutathione synthetase"/>
    <property type="match status" value="1"/>
</dbReference>
<dbReference type="InterPro" id="IPR016185">
    <property type="entry name" value="PreATP-grasp_dom_sf"/>
</dbReference>
<evidence type="ECO:0000256" key="4">
    <source>
        <dbReference type="ARBA" id="ARBA00022684"/>
    </source>
</evidence>
<comment type="cofactor">
    <cofactor evidence="1">
        <name>Mn(2+)</name>
        <dbReference type="ChEBI" id="CHEBI:29035"/>
    </cofactor>
</comment>
<name>A0AAU9BYK0_9GAMM</name>
<dbReference type="KEGG" id="mcau:MIT9_P0963"/>
<dbReference type="Gene3D" id="3.30.1490.20">
    <property type="entry name" value="ATP-grasp fold, A domain"/>
    <property type="match status" value="1"/>
</dbReference>
<dbReference type="InterPro" id="IPR006284">
    <property type="entry name" value="Glut_synth_pro"/>
</dbReference>
<dbReference type="InterPro" id="IPR013815">
    <property type="entry name" value="ATP_grasp_subdomain_1"/>
</dbReference>
<dbReference type="PANTHER" id="PTHR21621:SF4">
    <property type="entry name" value="GLUTATHIONE SYNTHETASE"/>
    <property type="match status" value="1"/>
</dbReference>
<dbReference type="GO" id="GO:0046872">
    <property type="term" value="F:metal ion binding"/>
    <property type="evidence" value="ECO:0007669"/>
    <property type="project" value="UniProtKB-KW"/>
</dbReference>
<dbReference type="InterPro" id="IPR004218">
    <property type="entry name" value="GSHS_ATP-bd"/>
</dbReference>
<comment type="similarity">
    <text evidence="11">Belongs to the prokaryotic GSH synthase family.</text>
</comment>
<dbReference type="EC" id="6.3.2.3" evidence="11"/>
<evidence type="ECO:0000256" key="11">
    <source>
        <dbReference type="HAMAP-Rule" id="MF_00162"/>
    </source>
</evidence>
<keyword evidence="5" id="KW-0479">Metal-binding</keyword>
<keyword evidence="7 11" id="KW-0067">ATP-binding</keyword>
<dbReference type="FunFam" id="3.40.50.20:FF:000009">
    <property type="entry name" value="Glutathione synthetase"/>
    <property type="match status" value="1"/>
</dbReference>
<dbReference type="HAMAP" id="MF_00162">
    <property type="entry name" value="GSH_S"/>
    <property type="match status" value="1"/>
</dbReference>
<dbReference type="Proteomes" id="UP001321825">
    <property type="component" value="Chromosome"/>
</dbReference>
<dbReference type="NCBIfam" id="TIGR01380">
    <property type="entry name" value="glut_syn"/>
    <property type="match status" value="1"/>
</dbReference>
<evidence type="ECO:0000256" key="5">
    <source>
        <dbReference type="ARBA" id="ARBA00022723"/>
    </source>
</evidence>
<dbReference type="Gene3D" id="3.40.50.20">
    <property type="match status" value="1"/>
</dbReference>
<dbReference type="InterPro" id="IPR011761">
    <property type="entry name" value="ATP-grasp"/>
</dbReference>
<dbReference type="SUPFAM" id="SSF52440">
    <property type="entry name" value="PreATP-grasp domain"/>
    <property type="match status" value="1"/>
</dbReference>
<evidence type="ECO:0000259" key="12">
    <source>
        <dbReference type="PROSITE" id="PS50975"/>
    </source>
</evidence>
<dbReference type="PROSITE" id="PS50975">
    <property type="entry name" value="ATP_GRASP"/>
    <property type="match status" value="1"/>
</dbReference>
<protein>
    <recommendedName>
        <fullName evidence="11">Glutathione synthetase</fullName>
        <ecNumber evidence="11">6.3.2.3</ecNumber>
    </recommendedName>
    <alternativeName>
        <fullName evidence="11">GSH synthetase</fullName>
        <shortName evidence="11">GSH-S</shortName>
        <shortName evidence="11">GSHase</shortName>
    </alternativeName>
    <alternativeName>
        <fullName evidence="11">Glutathione synthase</fullName>
    </alternativeName>
</protein>
<keyword evidence="4 11" id="KW-0317">Glutathione biosynthesis</keyword>
<dbReference type="NCBIfam" id="NF003573">
    <property type="entry name" value="PRK05246.1"/>
    <property type="match status" value="1"/>
</dbReference>
<keyword evidence="9" id="KW-0464">Manganese</keyword>
<dbReference type="GO" id="GO:0005737">
    <property type="term" value="C:cytoplasm"/>
    <property type="evidence" value="ECO:0007669"/>
    <property type="project" value="TreeGrafter"/>
</dbReference>